<dbReference type="Gene3D" id="3.40.50.1820">
    <property type="entry name" value="alpha/beta hydrolase"/>
    <property type="match status" value="1"/>
</dbReference>
<dbReference type="InterPro" id="IPR014043">
    <property type="entry name" value="Acyl_transferase_dom"/>
</dbReference>
<evidence type="ECO:0000313" key="10">
    <source>
        <dbReference type="EMBL" id="MEU3784504.1"/>
    </source>
</evidence>
<evidence type="ECO:0000256" key="4">
    <source>
        <dbReference type="ARBA" id="ARBA00022679"/>
    </source>
</evidence>
<dbReference type="Gene3D" id="3.40.366.10">
    <property type="entry name" value="Malonyl-Coenzyme A Acyl Carrier Protein, domain 2"/>
    <property type="match status" value="1"/>
</dbReference>
<dbReference type="SUPFAM" id="SSF53901">
    <property type="entry name" value="Thiolase-like"/>
    <property type="match status" value="1"/>
</dbReference>
<dbReference type="InterPro" id="IPR006162">
    <property type="entry name" value="Ppantetheine_attach_site"/>
</dbReference>
<dbReference type="SUPFAM" id="SSF51735">
    <property type="entry name" value="NAD(P)-binding Rossmann-fold domains"/>
    <property type="match status" value="2"/>
</dbReference>
<dbReference type="CDD" id="cd08955">
    <property type="entry name" value="KR_2_FAS_SDR_x"/>
    <property type="match status" value="1"/>
</dbReference>
<evidence type="ECO:0000256" key="6">
    <source>
        <dbReference type="ARBA" id="ARBA00023315"/>
    </source>
</evidence>
<dbReference type="Gene3D" id="3.40.50.720">
    <property type="entry name" value="NAD(P)-binding Rossmann-like Domain"/>
    <property type="match status" value="1"/>
</dbReference>
<accession>A0ABV2ZPK9</accession>
<dbReference type="Pfam" id="PF00698">
    <property type="entry name" value="Acyl_transf_1"/>
    <property type="match status" value="1"/>
</dbReference>
<dbReference type="InterPro" id="IPR016036">
    <property type="entry name" value="Malonyl_transacylase_ACP-bd"/>
</dbReference>
<dbReference type="PROSITE" id="PS50075">
    <property type="entry name" value="CARRIER"/>
    <property type="match status" value="2"/>
</dbReference>
<dbReference type="SMART" id="SM00825">
    <property type="entry name" value="PKS_KS"/>
    <property type="match status" value="1"/>
</dbReference>
<dbReference type="SMART" id="SM00822">
    <property type="entry name" value="PKS_KR"/>
    <property type="match status" value="1"/>
</dbReference>
<dbReference type="InterPro" id="IPR050091">
    <property type="entry name" value="PKS_NRPS_Biosynth_Enz"/>
</dbReference>
<dbReference type="InterPro" id="IPR001227">
    <property type="entry name" value="Ac_transferase_dom_sf"/>
</dbReference>
<dbReference type="Pfam" id="PF00975">
    <property type="entry name" value="Thioesterase"/>
    <property type="match status" value="1"/>
</dbReference>
<comment type="pathway">
    <text evidence="1">Antibiotic biosynthesis.</text>
</comment>
<sequence>MEPDREPAVASGQKSVTEAGLRATLRRLISETCGIPPAELDDTRPLAEYGLTSRAAVALTGHLEQALDRPLRATLLWENPTVERLVRHLATVQRPEPVAGNPAESHESRPAAADARPARNAAETPPRACPIAVIGIGCRLPGRVDGPDALWQHLLAGSDLTGHVPAKRWRDFVTGPGAAALLERTPRQGAFLDDIETFDADHFGITPREAEVMDPQQRLLLEVACEALDHAGRPAHTLEGTDTGVFVGLSALEYGHLTTADPTRLTPWTSTGAAGSIVANRLSYLFDLHGPSLTVDTACSSSLVAVHQACRSLRDGECDTALAAGVNVLLSPTVTSSLEHAGVLAADGRCKPFDAAANGIIRGEGCGVVVLKRLADAQRDGDRILAVVKGSAVNSDGRSAGLMAPNPAAQKDLLRSALRDAQVEADSIDYVEAHGTGTMLGDPMEAGSMGAVLGGARTADQPLLIGSVKSNLGHLEGAAGIVGFIKTVLALHHDRIPHTLHFRTPNPHIDFTGLRLRVVTEPVAWPEGRYGPARAGVSAFGFGGTNAHVILERAPAHSPSREIRPPQALDADDDHTGTPHVLIVSARSGDRIGDAAEGLARRLAADGAPTLRDLSHTLARFRRGPVCAAVVARTHQEATGRLAALARGEEVTGLVSARTDDSAGRSSGTRHPVFVFSGHGSHWPGMGLRLMREDSLFADAVRELDPLYEAQAGASLTDMLSLPEYWAGVDRVQPLVFGMQIALSRTLQSYGVHPAAVMGHSMGEIGAAVTAGALDPADGLRVILRRSAELAAIGIERAGAMAAVELSEQERARVLSRFPGIEIAVYASPRRCTVTGPPDTVQRLVDELTAEGRFARILEIGAAAHSPAVDTAVPKLREALAGLRPRKPEVPWYSTVLDDPGAEVHADAAYWCANVRSPVRQQQAVRAAAAAGHDLFLEISPHAVAVIPLSEALQAAQDDSEAEVIPTLHRRRDEAVDLRTALARLHLAGVRLDQDHVWPRGTQVALPTPAWHHERHWFGRRGSVTTSPVAGHPLLGLRVDDPRTGAVLWQADVGTDTAHAPRRRIHGRPVLDLAAAAALLIAAAQEIHGRDRIDDLRIEELAIHRWLPLSGSTPATIVWEPTGPYARVTVNSRATDGAWHCHASARLHTDPVPPPADVSAPPPSAVSHSTFTAGEEPNPHSADEELLGAVLYAPVATATTGVGHDASHVDFASAEIIPAALRCLHVQGLAPDGSTYDVQCFPDPGTTAEPAPGTAAESTEPGSRWNVVAVGSQRRITAQGLELRPTRRDEVPQHLHALAYEIQWQKASVPLPGPLGSALLLADDLPDGDGALTAALSAALEARSVRTTIQAGRAVDDGQPVEDWLRSTGQGDPGAVVLLLTGRTEADATAALHRAAQIARRLASHGSRTPQPPRLWLVTVQARAATPGEAGEPHLACLRGLVRALAIEEPTLRASLVDIDTQPEGVDDLARELLGNSPEDEVVWRAGTRLVARLARADLTEQQYEVPFARRDGAYLVTGGLTGLGLETARRLAEQGAGRLVLNGRRSATPESQGVIAELRARGTSVAVVQGDIADPDVAPRLVQAAVSEGHTLRGVAHCAAVLHDRMITDLEPADIDTVLRPKVTGALNLEAALASHDIDWWVSYSSVAALLGSPGQAAYAAANAWLDAIAHRRRAEGRPAVSIAWGPWSGAGAAPTHRALAMDYLTVPEGLDALQTLVVHNRTHTGVVHFDAQRLLEAFPSLSALPFFADSLRTDATAMEDWGGPARIEGLGDAAAGTVYSRLVRRTAAIMGFSPANLNDAVPLTELGLDSLMAVRIRNAARQDFAVEVPSDLLLRGATLREIGENVLEGLGLEFERGRDTEDGAASPAGADAHQDATASSSVVPPELPRTIQPRDAAERLVAGAWAEVLRERPADVHADFVEAGGNQRSAGALVDAIRRRLGDARPNLTTETVLGQRTVAAIAELIRPTVNPTGESPVNALRPPLPGSSQPPLFTFHPAGGPTSVYQPLTQLLPADQAVYGMERLDGVGTMEEKAAHYVTLIREIQPQGPYRLLGWSFGGCLAYETAQQLTDAGEAVDFLGLIDTILAAALPDLDSSDLLLRRFGRFAEYIEKTYGHRLDLDYDELAATPDDQQIDVVMRLVSEAGLDMSPGIMEHQRTSYIDARVGERYTPRPYDGHVVLYRAQQAQPLTTALDPRYLRQEADLGWAPLCPSLEVVPVEGDHLSLIDPPSVATIARHLRQCFAASSR</sequence>
<dbReference type="PROSITE" id="PS00606">
    <property type="entry name" value="KS3_1"/>
    <property type="match status" value="1"/>
</dbReference>
<dbReference type="PROSITE" id="PS00012">
    <property type="entry name" value="PHOSPHOPANTETHEINE"/>
    <property type="match status" value="1"/>
</dbReference>
<dbReference type="Gene3D" id="1.10.1200.10">
    <property type="entry name" value="ACP-like"/>
    <property type="match status" value="3"/>
</dbReference>
<evidence type="ECO:0000259" key="9">
    <source>
        <dbReference type="PROSITE" id="PS52004"/>
    </source>
</evidence>
<dbReference type="Pfam" id="PF00550">
    <property type="entry name" value="PP-binding"/>
    <property type="match status" value="2"/>
</dbReference>
<dbReference type="EMBL" id="JBEZVE010000016">
    <property type="protein sequence ID" value="MEU3784504.1"/>
    <property type="molecule type" value="Genomic_DNA"/>
</dbReference>
<dbReference type="Gene3D" id="3.30.70.250">
    <property type="entry name" value="Malonyl-CoA ACP transacylase, ACP-binding"/>
    <property type="match status" value="1"/>
</dbReference>
<feature type="domain" description="Ketosynthase family 3 (KS3)" evidence="9">
    <location>
        <begin position="128"/>
        <end position="553"/>
    </location>
</feature>
<feature type="region of interest" description="Disordered" evidence="7">
    <location>
        <begin position="1150"/>
        <end position="1181"/>
    </location>
</feature>
<evidence type="ECO:0000259" key="8">
    <source>
        <dbReference type="PROSITE" id="PS50075"/>
    </source>
</evidence>
<dbReference type="InterPro" id="IPR020806">
    <property type="entry name" value="PKS_PP-bd"/>
</dbReference>
<dbReference type="SUPFAM" id="SSF55048">
    <property type="entry name" value="Probable ACP-binding domain of malonyl-CoA ACP transacylase"/>
    <property type="match status" value="1"/>
</dbReference>
<dbReference type="InterPro" id="IPR036736">
    <property type="entry name" value="ACP-like_sf"/>
</dbReference>
<dbReference type="InterPro" id="IPR029058">
    <property type="entry name" value="AB_hydrolase_fold"/>
</dbReference>
<comment type="caution">
    <text evidence="10">The sequence shown here is derived from an EMBL/GenBank/DDBJ whole genome shotgun (WGS) entry which is preliminary data.</text>
</comment>
<proteinExistence type="predicted"/>
<evidence type="ECO:0000313" key="11">
    <source>
        <dbReference type="Proteomes" id="UP001550739"/>
    </source>
</evidence>
<keyword evidence="3" id="KW-0597">Phosphoprotein</keyword>
<dbReference type="Pfam" id="PF00109">
    <property type="entry name" value="ketoacyl-synt"/>
    <property type="match status" value="1"/>
</dbReference>
<dbReference type="SUPFAM" id="SSF53474">
    <property type="entry name" value="alpha/beta-Hydrolases"/>
    <property type="match status" value="1"/>
</dbReference>
<dbReference type="SMART" id="SM00826">
    <property type="entry name" value="PKS_DH"/>
    <property type="match status" value="1"/>
</dbReference>
<protein>
    <submittedName>
        <fullName evidence="10">SDR family NAD(P)-dependent oxidoreductase</fullName>
    </submittedName>
</protein>
<dbReference type="InterPro" id="IPR013968">
    <property type="entry name" value="PKS_KR"/>
</dbReference>
<dbReference type="Pfam" id="PF02801">
    <property type="entry name" value="Ketoacyl-synt_C"/>
    <property type="match status" value="1"/>
</dbReference>
<feature type="compositionally biased region" description="Low complexity" evidence="7">
    <location>
        <begin position="110"/>
        <end position="122"/>
    </location>
</feature>
<dbReference type="InterPro" id="IPR001031">
    <property type="entry name" value="Thioesterase"/>
</dbReference>
<dbReference type="Pfam" id="PF21089">
    <property type="entry name" value="PKS_DH_N"/>
    <property type="match status" value="1"/>
</dbReference>
<evidence type="ECO:0000256" key="1">
    <source>
        <dbReference type="ARBA" id="ARBA00004792"/>
    </source>
</evidence>
<dbReference type="SMART" id="SM00827">
    <property type="entry name" value="PKS_AT"/>
    <property type="match status" value="1"/>
</dbReference>
<dbReference type="InterPro" id="IPR020841">
    <property type="entry name" value="PKS_Beta-ketoAc_synthase_dom"/>
</dbReference>
<evidence type="ECO:0000256" key="5">
    <source>
        <dbReference type="ARBA" id="ARBA00023194"/>
    </source>
</evidence>
<feature type="domain" description="Carrier" evidence="8">
    <location>
        <begin position="1775"/>
        <end position="1852"/>
    </location>
</feature>
<dbReference type="PANTHER" id="PTHR43775:SF37">
    <property type="entry name" value="SI:DKEY-61P9.11"/>
    <property type="match status" value="1"/>
</dbReference>
<dbReference type="InterPro" id="IPR049552">
    <property type="entry name" value="PKS_DH_N"/>
</dbReference>
<dbReference type="SUPFAM" id="SSF52151">
    <property type="entry name" value="FabD/lysophospholipase-like"/>
    <property type="match status" value="1"/>
</dbReference>
<dbReference type="InterPro" id="IPR016035">
    <property type="entry name" value="Acyl_Trfase/lysoPLipase"/>
</dbReference>
<keyword evidence="4" id="KW-0808">Transferase</keyword>
<evidence type="ECO:0000256" key="2">
    <source>
        <dbReference type="ARBA" id="ARBA00022450"/>
    </source>
</evidence>
<keyword evidence="11" id="KW-1185">Reference proteome</keyword>
<dbReference type="Pfam" id="PF16197">
    <property type="entry name" value="KAsynt_C_assoc"/>
    <property type="match status" value="1"/>
</dbReference>
<feature type="compositionally biased region" description="Pro residues" evidence="7">
    <location>
        <begin position="1151"/>
        <end position="1164"/>
    </location>
</feature>
<gene>
    <name evidence="10" type="ORF">AB0E89_28815</name>
</gene>
<feature type="domain" description="Carrier" evidence="8">
    <location>
        <begin position="19"/>
        <end position="93"/>
    </location>
</feature>
<dbReference type="Gene3D" id="3.10.129.10">
    <property type="entry name" value="Hotdog Thioesterase"/>
    <property type="match status" value="1"/>
</dbReference>
<dbReference type="RefSeq" id="WP_361705894.1">
    <property type="nucleotide sequence ID" value="NZ_JBEZVE010000016.1"/>
</dbReference>
<dbReference type="PROSITE" id="PS52004">
    <property type="entry name" value="KS3_2"/>
    <property type="match status" value="1"/>
</dbReference>
<dbReference type="InterPro" id="IPR057326">
    <property type="entry name" value="KR_dom"/>
</dbReference>
<reference evidence="10 11" key="1">
    <citation type="submission" date="2024-06" db="EMBL/GenBank/DDBJ databases">
        <title>The Natural Products Discovery Center: Release of the First 8490 Sequenced Strains for Exploring Actinobacteria Biosynthetic Diversity.</title>
        <authorList>
            <person name="Kalkreuter E."/>
            <person name="Kautsar S.A."/>
            <person name="Yang D."/>
            <person name="Bader C.D."/>
            <person name="Teijaro C.N."/>
            <person name="Fluegel L."/>
            <person name="Davis C.M."/>
            <person name="Simpson J.R."/>
            <person name="Lauterbach L."/>
            <person name="Steele A.D."/>
            <person name="Gui C."/>
            <person name="Meng S."/>
            <person name="Li G."/>
            <person name="Viehrig K."/>
            <person name="Ye F."/>
            <person name="Su P."/>
            <person name="Kiefer A.F."/>
            <person name="Nichols A."/>
            <person name="Cepeda A.J."/>
            <person name="Yan W."/>
            <person name="Fan B."/>
            <person name="Jiang Y."/>
            <person name="Adhikari A."/>
            <person name="Zheng C.-J."/>
            <person name="Schuster L."/>
            <person name="Cowan T.M."/>
            <person name="Smanski M.J."/>
            <person name="Chevrette M.G."/>
            <person name="De Carvalho L.P.S."/>
            <person name="Shen B."/>
        </authorList>
    </citation>
    <scope>NUCLEOTIDE SEQUENCE [LARGE SCALE GENOMIC DNA]</scope>
    <source>
        <strain evidence="10 11">NPDC033843</strain>
    </source>
</reference>
<dbReference type="InterPro" id="IPR032821">
    <property type="entry name" value="PKS_assoc"/>
</dbReference>
<dbReference type="InterPro" id="IPR018201">
    <property type="entry name" value="Ketoacyl_synth_AS"/>
</dbReference>
<keyword evidence="6" id="KW-0012">Acyltransferase</keyword>
<keyword evidence="2" id="KW-0596">Phosphopantetheine</keyword>
<evidence type="ECO:0000256" key="3">
    <source>
        <dbReference type="ARBA" id="ARBA00022553"/>
    </source>
</evidence>
<dbReference type="InterPro" id="IPR009081">
    <property type="entry name" value="PP-bd_ACP"/>
</dbReference>
<dbReference type="InterPro" id="IPR016039">
    <property type="entry name" value="Thiolase-like"/>
</dbReference>
<dbReference type="Proteomes" id="UP001550739">
    <property type="component" value="Unassembled WGS sequence"/>
</dbReference>
<evidence type="ECO:0000256" key="7">
    <source>
        <dbReference type="SAM" id="MobiDB-lite"/>
    </source>
</evidence>
<dbReference type="InterPro" id="IPR036291">
    <property type="entry name" value="NAD(P)-bd_dom_sf"/>
</dbReference>
<dbReference type="PANTHER" id="PTHR43775">
    <property type="entry name" value="FATTY ACID SYNTHASE"/>
    <property type="match status" value="1"/>
</dbReference>
<dbReference type="InterPro" id="IPR020807">
    <property type="entry name" value="PKS_DH"/>
</dbReference>
<dbReference type="InterPro" id="IPR014031">
    <property type="entry name" value="Ketoacyl_synth_C"/>
</dbReference>
<organism evidence="10 11">
    <name type="scientific">Streptomyces sp. 900129855</name>
    <dbReference type="NCBI Taxonomy" id="3155129"/>
    <lineage>
        <taxon>Bacteria</taxon>
        <taxon>Bacillati</taxon>
        <taxon>Actinomycetota</taxon>
        <taxon>Actinomycetes</taxon>
        <taxon>Kitasatosporales</taxon>
        <taxon>Streptomycetaceae</taxon>
        <taxon>Streptomyces</taxon>
    </lineage>
</organism>
<dbReference type="Gene3D" id="3.40.47.10">
    <property type="match status" value="1"/>
</dbReference>
<dbReference type="Pfam" id="PF08659">
    <property type="entry name" value="KR"/>
    <property type="match status" value="1"/>
</dbReference>
<keyword evidence="5" id="KW-0045">Antibiotic biosynthesis</keyword>
<dbReference type="SMART" id="SM00823">
    <property type="entry name" value="PKS_PP"/>
    <property type="match status" value="2"/>
</dbReference>
<feature type="region of interest" description="Disordered" evidence="7">
    <location>
        <begin position="1861"/>
        <end position="1890"/>
    </location>
</feature>
<dbReference type="SUPFAM" id="SSF47336">
    <property type="entry name" value="ACP-like"/>
    <property type="match status" value="3"/>
</dbReference>
<dbReference type="CDD" id="cd00833">
    <property type="entry name" value="PKS"/>
    <property type="match status" value="1"/>
</dbReference>
<feature type="region of interest" description="Disordered" evidence="7">
    <location>
        <begin position="93"/>
        <end position="123"/>
    </location>
</feature>
<dbReference type="InterPro" id="IPR014030">
    <property type="entry name" value="Ketoacyl_synth_N"/>
</dbReference>
<name>A0ABV2ZPK9_9ACTN</name>